<dbReference type="Pfam" id="PF03544">
    <property type="entry name" value="TonB_C"/>
    <property type="match status" value="1"/>
</dbReference>
<dbReference type="AlphaFoldDB" id="A0A2U2J7A9"/>
<evidence type="ECO:0000313" key="2">
    <source>
        <dbReference type="EMBL" id="PWG04214.1"/>
    </source>
</evidence>
<reference evidence="2 3" key="1">
    <citation type="submission" date="2018-05" db="EMBL/GenBank/DDBJ databases">
        <title>Polaribacter aquimarinus sp. nov., isolated from sediment in a sediment of sea.</title>
        <authorList>
            <person name="Lu D."/>
        </authorList>
    </citation>
    <scope>NUCLEOTIDE SEQUENCE [LARGE SCALE GENOMIC DNA]</scope>
    <source>
        <strain evidence="2 3">ZY113</strain>
    </source>
</reference>
<organism evidence="2 3">
    <name type="scientific">Polaribacter aquimarinus</name>
    <dbReference type="NCBI Taxonomy" id="2100726"/>
    <lineage>
        <taxon>Bacteria</taxon>
        <taxon>Pseudomonadati</taxon>
        <taxon>Bacteroidota</taxon>
        <taxon>Flavobacteriia</taxon>
        <taxon>Flavobacteriales</taxon>
        <taxon>Flavobacteriaceae</taxon>
    </lineage>
</organism>
<keyword evidence="3" id="KW-1185">Reference proteome</keyword>
<dbReference type="InterPro" id="IPR037682">
    <property type="entry name" value="TonB_C"/>
</dbReference>
<dbReference type="Proteomes" id="UP000245670">
    <property type="component" value="Unassembled WGS sequence"/>
</dbReference>
<name>A0A2U2J7A9_9FLAO</name>
<proteinExistence type="predicted"/>
<dbReference type="Gene3D" id="3.30.1150.10">
    <property type="match status" value="1"/>
</dbReference>
<accession>A0A2U2J7A9</accession>
<feature type="domain" description="TonB C-terminal" evidence="1">
    <location>
        <begin position="155"/>
        <end position="212"/>
    </location>
</feature>
<protein>
    <submittedName>
        <fullName evidence="2">Energy transducer TonB</fullName>
    </submittedName>
</protein>
<dbReference type="SUPFAM" id="SSF74653">
    <property type="entry name" value="TolA/TonB C-terminal domain"/>
    <property type="match status" value="1"/>
</dbReference>
<evidence type="ECO:0000313" key="3">
    <source>
        <dbReference type="Proteomes" id="UP000245670"/>
    </source>
</evidence>
<evidence type="ECO:0000259" key="1">
    <source>
        <dbReference type="Pfam" id="PF03544"/>
    </source>
</evidence>
<gene>
    <name evidence="2" type="ORF">DIS07_14210</name>
</gene>
<comment type="caution">
    <text evidence="2">The sequence shown here is derived from an EMBL/GenBank/DDBJ whole genome shotgun (WGS) entry which is preliminary data.</text>
</comment>
<dbReference type="OrthoDB" id="1522859at2"/>
<sequence>MAIFGSKIYFENGKYVKAKEYLTAFFKLNKDKNNKVYNDMLLLYTDTLDAIENPDLYKKKKRMISPKVISEDKNVIKVDGDSEKTNENTDKEEIDNGSNAIVSFAVIENVPVFPGCKGGNLELKECFNNMVQVHFSSYFDADLPNTLGLTRGKKKVFIGFLIDKEGVVKSILVRAPHPLLEKEVIRVMSLLPKMKPGTQRGKNVGVKYSIPFTLIVD</sequence>
<dbReference type="GO" id="GO:0055085">
    <property type="term" value="P:transmembrane transport"/>
    <property type="evidence" value="ECO:0007669"/>
    <property type="project" value="InterPro"/>
</dbReference>
<dbReference type="EMBL" id="QFFG01000007">
    <property type="protein sequence ID" value="PWG04214.1"/>
    <property type="molecule type" value="Genomic_DNA"/>
</dbReference>